<dbReference type="Proteomes" id="UP001500166">
    <property type="component" value="Unassembled WGS sequence"/>
</dbReference>
<accession>A0ABP5JC88</accession>
<name>A0ABP5JC88_9MICC</name>
<sequence>MGMWSKLAFIAAGAIAGSVATRVANNPQTREAIAGQLQRRRGTDVALRSGSAVQRMQAVGGYLQEFAARVKSGMNEREAELREQFGVRTPVDHTANHPASGGPHTVVGTQDNVESTEIIHRGQSSEGNNR</sequence>
<evidence type="ECO:0008006" key="4">
    <source>
        <dbReference type="Google" id="ProtNLM"/>
    </source>
</evidence>
<dbReference type="EMBL" id="BAAAQA010000015">
    <property type="protein sequence ID" value="GAA2115937.1"/>
    <property type="molecule type" value="Genomic_DNA"/>
</dbReference>
<reference evidence="3" key="1">
    <citation type="journal article" date="2019" name="Int. J. Syst. Evol. Microbiol.">
        <title>The Global Catalogue of Microorganisms (GCM) 10K type strain sequencing project: providing services to taxonomists for standard genome sequencing and annotation.</title>
        <authorList>
            <consortium name="The Broad Institute Genomics Platform"/>
            <consortium name="The Broad Institute Genome Sequencing Center for Infectious Disease"/>
            <person name="Wu L."/>
            <person name="Ma J."/>
        </authorList>
    </citation>
    <scope>NUCLEOTIDE SEQUENCE [LARGE SCALE GENOMIC DNA]</scope>
    <source>
        <strain evidence="3">JCM 15914</strain>
    </source>
</reference>
<evidence type="ECO:0000313" key="2">
    <source>
        <dbReference type="EMBL" id="GAA2115937.1"/>
    </source>
</evidence>
<feature type="region of interest" description="Disordered" evidence="1">
    <location>
        <begin position="86"/>
        <end position="130"/>
    </location>
</feature>
<feature type="compositionally biased region" description="Basic and acidic residues" evidence="1">
    <location>
        <begin position="86"/>
        <end position="95"/>
    </location>
</feature>
<keyword evidence="3" id="KW-1185">Reference proteome</keyword>
<evidence type="ECO:0000256" key="1">
    <source>
        <dbReference type="SAM" id="MobiDB-lite"/>
    </source>
</evidence>
<evidence type="ECO:0000313" key="3">
    <source>
        <dbReference type="Proteomes" id="UP001500166"/>
    </source>
</evidence>
<dbReference type="RefSeq" id="WP_344224309.1">
    <property type="nucleotide sequence ID" value="NZ_BAAAQA010000015.1"/>
</dbReference>
<protein>
    <recommendedName>
        <fullName evidence="4">Secreted protein</fullName>
    </recommendedName>
</protein>
<gene>
    <name evidence="2" type="ORF">GCM10009824_14250</name>
</gene>
<comment type="caution">
    <text evidence="2">The sequence shown here is derived from an EMBL/GenBank/DDBJ whole genome shotgun (WGS) entry which is preliminary data.</text>
</comment>
<organism evidence="2 3">
    <name type="scientific">Kocuria atrinae</name>
    <dbReference type="NCBI Taxonomy" id="592377"/>
    <lineage>
        <taxon>Bacteria</taxon>
        <taxon>Bacillati</taxon>
        <taxon>Actinomycetota</taxon>
        <taxon>Actinomycetes</taxon>
        <taxon>Micrococcales</taxon>
        <taxon>Micrococcaceae</taxon>
        <taxon>Kocuria</taxon>
    </lineage>
</organism>
<proteinExistence type="predicted"/>